<feature type="domain" description="Metallo-beta-lactamase" evidence="1">
    <location>
        <begin position="59"/>
        <end position="235"/>
    </location>
</feature>
<dbReference type="SUPFAM" id="SSF56281">
    <property type="entry name" value="Metallo-hydrolase/oxidoreductase"/>
    <property type="match status" value="1"/>
</dbReference>
<accession>A0A381UNW0</accession>
<organism evidence="2">
    <name type="scientific">marine metagenome</name>
    <dbReference type="NCBI Taxonomy" id="408172"/>
    <lineage>
        <taxon>unclassified sequences</taxon>
        <taxon>metagenomes</taxon>
        <taxon>ecological metagenomes</taxon>
    </lineage>
</organism>
<proteinExistence type="predicted"/>
<evidence type="ECO:0000313" key="2">
    <source>
        <dbReference type="EMBL" id="SVA29852.1"/>
    </source>
</evidence>
<dbReference type="PROSITE" id="PS51257">
    <property type="entry name" value="PROKAR_LIPOPROTEIN"/>
    <property type="match status" value="1"/>
</dbReference>
<dbReference type="AlphaFoldDB" id="A0A381UNW0"/>
<dbReference type="Gene3D" id="3.60.15.10">
    <property type="entry name" value="Ribonuclease Z/Hydroxyacylglutathione hydrolase-like"/>
    <property type="match status" value="1"/>
</dbReference>
<sequence length="320" mass="36343">MLNGLRIGLISIFLLVSGCTNQPVPKTIAESEITLFGNMKLWEIEQISPHLYAYRYTFYRNFFLIGEEGVILTDPLNQEAASILNQELSKITNKPIKYVAYSHSHWDHISGGQVFKDQGAQFVAHKKCQENWIDNPNPNVVKPDIVFEEEYTISVGEISLEMYYWGPSHDNCRVGLLIQPDRIMFIADDANPPNGLNMIYGAGLADTYIYNLVPFFLEAEKLAKHKRVKTIIGSHMSFQDNPMNLVSGTVGSSNVIKQQRLFYEYVIDTVQEALDDGITAKEVPDYLIQSGALKNKIVGYDESKMRVLYRRITNFLITGE</sequence>
<dbReference type="PANTHER" id="PTHR42951">
    <property type="entry name" value="METALLO-BETA-LACTAMASE DOMAIN-CONTAINING"/>
    <property type="match status" value="1"/>
</dbReference>
<dbReference type="Pfam" id="PF00753">
    <property type="entry name" value="Lactamase_B"/>
    <property type="match status" value="1"/>
</dbReference>
<dbReference type="InterPro" id="IPR050855">
    <property type="entry name" value="NDM-1-like"/>
</dbReference>
<protein>
    <recommendedName>
        <fullName evidence="1">Metallo-beta-lactamase domain-containing protein</fullName>
    </recommendedName>
</protein>
<dbReference type="EMBL" id="UINC01006822">
    <property type="protein sequence ID" value="SVA29852.1"/>
    <property type="molecule type" value="Genomic_DNA"/>
</dbReference>
<gene>
    <name evidence="2" type="ORF">METZ01_LOCUS82706</name>
</gene>
<evidence type="ECO:0000259" key="1">
    <source>
        <dbReference type="SMART" id="SM00849"/>
    </source>
</evidence>
<dbReference type="PANTHER" id="PTHR42951:SF22">
    <property type="entry name" value="METALLO BETA-LACTAMASE SUPERFAMILY LIPOPROTEIN"/>
    <property type="match status" value="1"/>
</dbReference>
<dbReference type="InterPro" id="IPR036866">
    <property type="entry name" value="RibonucZ/Hydroxyglut_hydro"/>
</dbReference>
<dbReference type="InterPro" id="IPR001279">
    <property type="entry name" value="Metallo-B-lactamas"/>
</dbReference>
<dbReference type="SMART" id="SM00849">
    <property type="entry name" value="Lactamase_B"/>
    <property type="match status" value="1"/>
</dbReference>
<reference evidence="2" key="1">
    <citation type="submission" date="2018-05" db="EMBL/GenBank/DDBJ databases">
        <authorList>
            <person name="Lanie J.A."/>
            <person name="Ng W.-L."/>
            <person name="Kazmierczak K.M."/>
            <person name="Andrzejewski T.M."/>
            <person name="Davidsen T.M."/>
            <person name="Wayne K.J."/>
            <person name="Tettelin H."/>
            <person name="Glass J.I."/>
            <person name="Rusch D."/>
            <person name="Podicherti R."/>
            <person name="Tsui H.-C.T."/>
            <person name="Winkler M.E."/>
        </authorList>
    </citation>
    <scope>NUCLEOTIDE SEQUENCE</scope>
</reference>
<name>A0A381UNW0_9ZZZZ</name>